<evidence type="ECO:0000259" key="1">
    <source>
        <dbReference type="PROSITE" id="PS50280"/>
    </source>
</evidence>
<name>A0A0G0PXR3_UNCC2</name>
<dbReference type="PROSITE" id="PS50280">
    <property type="entry name" value="SET"/>
    <property type="match status" value="1"/>
</dbReference>
<dbReference type="EMBL" id="LBVV01000012">
    <property type="protein sequence ID" value="KKQ94176.1"/>
    <property type="molecule type" value="Genomic_DNA"/>
</dbReference>
<dbReference type="STRING" id="1618345.UT18_C0012G0028"/>
<dbReference type="AlphaFoldDB" id="A0A0G0PXR3"/>
<dbReference type="GO" id="GO:0062122">
    <property type="term" value="F:histone H3K37 methyltransferase activity"/>
    <property type="evidence" value="ECO:0007669"/>
    <property type="project" value="InterPro"/>
</dbReference>
<dbReference type="Pfam" id="PF00856">
    <property type="entry name" value="SET"/>
    <property type="match status" value="1"/>
</dbReference>
<dbReference type="Proteomes" id="UP000034207">
    <property type="component" value="Unassembled WGS sequence"/>
</dbReference>
<gene>
    <name evidence="2" type="ORF">UT18_C0012G0028</name>
</gene>
<reference evidence="2 3" key="1">
    <citation type="journal article" date="2015" name="Nature">
        <title>rRNA introns, odd ribosomes, and small enigmatic genomes across a large radiation of phyla.</title>
        <authorList>
            <person name="Brown C.T."/>
            <person name="Hug L.A."/>
            <person name="Thomas B.C."/>
            <person name="Sharon I."/>
            <person name="Castelle C.J."/>
            <person name="Singh A."/>
            <person name="Wilkins M.J."/>
            <person name="Williams K.H."/>
            <person name="Banfield J.F."/>
        </authorList>
    </citation>
    <scope>NUCLEOTIDE SEQUENCE [LARGE SCALE GENOMIC DNA]</scope>
</reference>
<evidence type="ECO:0000313" key="2">
    <source>
        <dbReference type="EMBL" id="KKQ94176.1"/>
    </source>
</evidence>
<comment type="caution">
    <text evidence="2">The sequence shown here is derived from an EMBL/GenBank/DDBJ whole genome shotgun (WGS) entry which is preliminary data.</text>
</comment>
<sequence length="143" mass="16341">MTEENTNIMTSSKIYIAQSKIPNAGRGVFAAIAINKGDVIEICPVFVLPRKDYKVIKQTALRNYYFMWGKVTVGVCFGFGSYYNHSYQANATYKKRIKEQLIDFVAIKDIKKDEEIIVNYNYGNPDDQNPLWIKEISAPKAEV</sequence>
<feature type="domain" description="SET" evidence="1">
    <location>
        <begin position="12"/>
        <end position="121"/>
    </location>
</feature>
<dbReference type="PIRSF" id="PIRSF022536">
    <property type="entry name" value="A612L_SET"/>
    <property type="match status" value="1"/>
</dbReference>
<evidence type="ECO:0000313" key="3">
    <source>
        <dbReference type="Proteomes" id="UP000034207"/>
    </source>
</evidence>
<organism evidence="2 3">
    <name type="scientific">candidate division CPR2 bacterium GW2011_GWC2_39_10</name>
    <dbReference type="NCBI Taxonomy" id="1618345"/>
    <lineage>
        <taxon>Bacteria</taxon>
        <taxon>Bacteria division CPR2</taxon>
    </lineage>
</organism>
<dbReference type="InterPro" id="IPR046341">
    <property type="entry name" value="SET_dom_sf"/>
</dbReference>
<dbReference type="SUPFAM" id="SSF82199">
    <property type="entry name" value="SET domain"/>
    <property type="match status" value="1"/>
</dbReference>
<accession>A0A0G0PXR3</accession>
<dbReference type="InterPro" id="IPR001214">
    <property type="entry name" value="SET_dom"/>
</dbReference>
<dbReference type="InterPro" id="IPR009207">
    <property type="entry name" value="SET7_MeTrfase"/>
</dbReference>
<dbReference type="Gene3D" id="2.170.270.10">
    <property type="entry name" value="SET domain"/>
    <property type="match status" value="1"/>
</dbReference>
<dbReference type="SMART" id="SM00317">
    <property type="entry name" value="SET"/>
    <property type="match status" value="1"/>
</dbReference>
<dbReference type="CDD" id="cd10540">
    <property type="entry name" value="SET_SpSet7-like"/>
    <property type="match status" value="1"/>
</dbReference>
<protein>
    <recommendedName>
        <fullName evidence="1">SET domain-containing protein</fullName>
    </recommendedName>
</protein>
<proteinExistence type="predicted"/>